<feature type="signal peptide" evidence="2">
    <location>
        <begin position="1"/>
        <end position="19"/>
    </location>
</feature>
<reference evidence="3" key="1">
    <citation type="journal article" date="2013" name="Genetics">
        <title>The draft genome and transcriptome of Panagrellus redivivus are shaped by the harsh demands of a free-living lifestyle.</title>
        <authorList>
            <person name="Srinivasan J."/>
            <person name="Dillman A.R."/>
            <person name="Macchietto M.G."/>
            <person name="Heikkinen L."/>
            <person name="Lakso M."/>
            <person name="Fracchia K.M."/>
            <person name="Antoshechkin I."/>
            <person name="Mortazavi A."/>
            <person name="Wong G."/>
            <person name="Sternberg P.W."/>
        </authorList>
    </citation>
    <scope>NUCLEOTIDE SEQUENCE [LARGE SCALE GENOMIC DNA]</scope>
    <source>
        <strain evidence="3">MT8872</strain>
    </source>
</reference>
<feature type="region of interest" description="Disordered" evidence="1">
    <location>
        <begin position="70"/>
        <end position="104"/>
    </location>
</feature>
<proteinExistence type="predicted"/>
<evidence type="ECO:0000313" key="4">
    <source>
        <dbReference type="WBParaSite" id="Pan_g22069.t1"/>
    </source>
</evidence>
<keyword evidence="2" id="KW-0732">Signal</keyword>
<keyword evidence="3" id="KW-1185">Reference proteome</keyword>
<protein>
    <submittedName>
        <fullName evidence="4">Organ specific protein</fullName>
    </submittedName>
</protein>
<reference evidence="4" key="2">
    <citation type="submission" date="2020-10" db="UniProtKB">
        <authorList>
            <consortium name="WormBaseParasite"/>
        </authorList>
    </citation>
    <scope>IDENTIFICATION</scope>
</reference>
<organism evidence="3 4">
    <name type="scientific">Panagrellus redivivus</name>
    <name type="common">Microworm</name>
    <dbReference type="NCBI Taxonomy" id="6233"/>
    <lineage>
        <taxon>Eukaryota</taxon>
        <taxon>Metazoa</taxon>
        <taxon>Ecdysozoa</taxon>
        <taxon>Nematoda</taxon>
        <taxon>Chromadorea</taxon>
        <taxon>Rhabditida</taxon>
        <taxon>Tylenchina</taxon>
        <taxon>Panagrolaimomorpha</taxon>
        <taxon>Panagrolaimoidea</taxon>
        <taxon>Panagrolaimidae</taxon>
        <taxon>Panagrellus</taxon>
    </lineage>
</organism>
<name>A0A7E4VKT3_PANRE</name>
<accession>A0A7E4VKT3</accession>
<dbReference type="Proteomes" id="UP000492821">
    <property type="component" value="Unassembled WGS sequence"/>
</dbReference>
<evidence type="ECO:0000313" key="3">
    <source>
        <dbReference type="Proteomes" id="UP000492821"/>
    </source>
</evidence>
<evidence type="ECO:0000256" key="2">
    <source>
        <dbReference type="SAM" id="SignalP"/>
    </source>
</evidence>
<dbReference type="WBParaSite" id="Pan_g22069.t1">
    <property type="protein sequence ID" value="Pan_g22069.t1"/>
    <property type="gene ID" value="Pan_g22069"/>
</dbReference>
<dbReference type="AlphaFoldDB" id="A0A7E4VKT3"/>
<feature type="chain" id="PRO_5028855632" evidence="2">
    <location>
        <begin position="20"/>
        <end position="104"/>
    </location>
</feature>
<sequence>MRLAFSLLVLALTISVVFGRSINLFNHDDSTAIEGEDLPRLPKKNVGLDDEDPFDKDSFSVNVNVQQSKNSNSIEIVGNGPTPNRKSSGPLVNEYSVDPFETPN</sequence>
<evidence type="ECO:0000256" key="1">
    <source>
        <dbReference type="SAM" id="MobiDB-lite"/>
    </source>
</evidence>